<keyword evidence="7 11" id="KW-1133">Transmembrane helix</keyword>
<dbReference type="PROSITE" id="PS50929">
    <property type="entry name" value="ABC_TM1F"/>
    <property type="match status" value="2"/>
</dbReference>
<evidence type="ECO:0000256" key="9">
    <source>
        <dbReference type="ARBA" id="ARBA00023180"/>
    </source>
</evidence>
<dbReference type="SUPFAM" id="SSF52540">
    <property type="entry name" value="P-loop containing nucleoside triphosphate hydrolases"/>
    <property type="match status" value="2"/>
</dbReference>
<dbReference type="GO" id="GO:0140359">
    <property type="term" value="F:ABC-type transporter activity"/>
    <property type="evidence" value="ECO:0007669"/>
    <property type="project" value="InterPro"/>
</dbReference>
<organism evidence="14 15">
    <name type="scientific">Lomentospora prolificans</name>
    <dbReference type="NCBI Taxonomy" id="41688"/>
    <lineage>
        <taxon>Eukaryota</taxon>
        <taxon>Fungi</taxon>
        <taxon>Dikarya</taxon>
        <taxon>Ascomycota</taxon>
        <taxon>Pezizomycotina</taxon>
        <taxon>Sordariomycetes</taxon>
        <taxon>Hypocreomycetidae</taxon>
        <taxon>Microascales</taxon>
        <taxon>Microascaceae</taxon>
        <taxon>Lomentospora</taxon>
    </lineage>
</organism>
<proteinExistence type="predicted"/>
<sequence length="1474" mass="163791">MEADCVAIDRTWGPWAGSCRGGLDFTLLFEESIFSILPTALLLLAAPIHAIWMRGMAKSTRSGFLLPAKFTLITILGLLKLSLVLLWALQSPQEKTRATLPASMFNFLVIFPLFVFSYTEHVFRVRPSVIIQVFLIITAAFDVVRIRTLWLMPGASSFAATECAALAVKLGFAVAEAWPKHQLLLENYHLYSGEQLSGFYGKALFLWLAKTLWDGFHRFLNPSDLSGPQNEETAERRRETFRTHWARRQDKAGKTALFATLLKSMPSHFLIPFIPRIAVVGITLAQPMLLRRMLEFVQGPVETKDINVGYTLVGAFALIYGLAAIFNAWFHHASNKLALELRSQLVDATYSHLLKLRLSALDTGKATTLINVDMQHIMDGSLILHDIWASVLTLAIATYLLYLQIQLAFIAPLLCTLVVGGAFGGPLGKRQVAWLTSTESRVKATMNMISSFKEVKMLGLAPAYFKSLKKLRFDEVQLGRRFRRVVSVLITLSAASTQVSILVAYGGFAIISKLHGVPLTPETLFASLALLRISLDPLFLLIQGTPALVSLFKCLGRIQDLLNDERKLSERYYDSGTTSRRFGDFRPPSYLVEIQDAAFCWKEKESPSIYINSLSLQASAFVAIIGPVGSGKSTLLKAILGELEQISGTRVFQPKTKIAYCDQEPWLLDQTVKANIVGSLPYDPEWYTTVIEACALHQDLAQFSRGSETSVGSGGSAMSGGQKSRIALARAIYCRPDLLLLDDIFSGLDRKSTQHIFSSLFSHSGLLPKLQCAVVLTTHATQFLPRFETIIVLDNGRITHQDGYYDLLADGVLNEDALSDTQEATGDAPIEGRLAADIESKPHLAEDEDAMKNQAPSDSSVYKYFFKACGPVGMALFFVLAAVLAAERSFENVWLKMWAESTEHSLTYYITIFTGLILGGLVLLYGICFFFFDVLLVSSSLKLYFGQLETLVRSPISYVVTVGSTTIANRFIQDIMLVDDELPMALVNVTTAFFGACAESIIIFISSKYVSVSVPVLLLVLWVIQKFYLRTSKQLRLMDIEAKAPLSAFMLETIKGIASIRAFDRSTEFTRRNRGHLEDSQKALYMLLSVQVWLKMVLDFIVCLLAILVTTLAVAFQSTQSPGFLGLALVNLISLSSSFKYLITFWANLESSIGAVGRIKRFNSEAQPEEKMLLPAPYPSWPNQGHIELCHVSATYSPKLPLALQDVNLSIEPGTKVAICGRSGSGKSSLLGTILRCLDLTSGSIIIDGQDITRVDRDALRARIMTLPQKSLFIDGSIRENMTLWEDDMSRTSDETDRQIEAALRRVGLWDVLFQRKTVCEEVAAPTASQTSLKSTSSGTECPPEDEKSKEEKKLDEIVSLDSKLDAEERLSIGQQQLFCLARALFQRSSSHIVLMDEFTSSMDHETEVLVREIVRRDLKGKTVIEVIHRLEHIMDFDMVVLVDRGRVVEVGNPGELLQISDGYLRELYQTANM</sequence>
<feature type="transmembrane region" description="Helical" evidence="11">
    <location>
        <begin position="1012"/>
        <end position="1029"/>
    </location>
</feature>
<keyword evidence="5" id="KW-0547">Nucleotide-binding</keyword>
<dbReference type="EMBL" id="NLAX01000095">
    <property type="protein sequence ID" value="PKS08581.1"/>
    <property type="molecule type" value="Genomic_DNA"/>
</dbReference>
<keyword evidence="8 11" id="KW-0472">Membrane</keyword>
<dbReference type="CDD" id="cd18579">
    <property type="entry name" value="ABC_6TM_ABCC_D1"/>
    <property type="match status" value="1"/>
</dbReference>
<dbReference type="Pfam" id="PF00664">
    <property type="entry name" value="ABC_membrane"/>
    <property type="match status" value="2"/>
</dbReference>
<dbReference type="InterPro" id="IPR036640">
    <property type="entry name" value="ABC1_TM_sf"/>
</dbReference>
<feature type="transmembrane region" description="Helical" evidence="11">
    <location>
        <begin position="906"/>
        <end position="932"/>
    </location>
</feature>
<evidence type="ECO:0000313" key="14">
    <source>
        <dbReference type="EMBL" id="PKS08581.1"/>
    </source>
</evidence>
<comment type="subcellular location">
    <subcellularLocation>
        <location evidence="1">Cell membrane</location>
        <topology evidence="1">Multi-pass membrane protein</topology>
    </subcellularLocation>
</comment>
<evidence type="ECO:0000256" key="7">
    <source>
        <dbReference type="ARBA" id="ARBA00022989"/>
    </source>
</evidence>
<evidence type="ECO:0000313" key="15">
    <source>
        <dbReference type="Proteomes" id="UP000233524"/>
    </source>
</evidence>
<dbReference type="InterPro" id="IPR003439">
    <property type="entry name" value="ABC_transporter-like_ATP-bd"/>
</dbReference>
<evidence type="ECO:0000256" key="10">
    <source>
        <dbReference type="SAM" id="MobiDB-lite"/>
    </source>
</evidence>
<feature type="transmembrane region" description="Helical" evidence="11">
    <location>
        <begin position="130"/>
        <end position="152"/>
    </location>
</feature>
<dbReference type="InterPro" id="IPR017871">
    <property type="entry name" value="ABC_transporter-like_CS"/>
</dbReference>
<dbReference type="Gene3D" id="1.20.1560.10">
    <property type="entry name" value="ABC transporter type 1, transmembrane domain"/>
    <property type="match status" value="2"/>
</dbReference>
<keyword evidence="3" id="KW-1003">Cell membrane</keyword>
<feature type="domain" description="ABC transporter" evidence="12">
    <location>
        <begin position="592"/>
        <end position="820"/>
    </location>
</feature>
<evidence type="ECO:0000259" key="12">
    <source>
        <dbReference type="PROSITE" id="PS50893"/>
    </source>
</evidence>
<dbReference type="InterPro" id="IPR044726">
    <property type="entry name" value="ABCC_6TM_D2"/>
</dbReference>
<dbReference type="PANTHER" id="PTHR24223">
    <property type="entry name" value="ATP-BINDING CASSETTE SUB-FAMILY C"/>
    <property type="match status" value="1"/>
</dbReference>
<keyword evidence="2" id="KW-0813">Transport</keyword>
<comment type="caution">
    <text evidence="14">The sequence shown here is derived from an EMBL/GenBank/DDBJ whole genome shotgun (WGS) entry which is preliminary data.</text>
</comment>
<dbReference type="InParanoid" id="A0A2N3N7Z8"/>
<dbReference type="OrthoDB" id="6500128at2759"/>
<feature type="domain" description="ABC transmembrane type-1" evidence="13">
    <location>
        <begin position="875"/>
        <end position="1151"/>
    </location>
</feature>
<feature type="region of interest" description="Disordered" evidence="10">
    <location>
        <begin position="1325"/>
        <end position="1353"/>
    </location>
</feature>
<feature type="transmembrane region" description="Helical" evidence="11">
    <location>
        <begin position="33"/>
        <end position="52"/>
    </location>
</feature>
<evidence type="ECO:0000256" key="4">
    <source>
        <dbReference type="ARBA" id="ARBA00022692"/>
    </source>
</evidence>
<dbReference type="InterPro" id="IPR003593">
    <property type="entry name" value="AAA+_ATPase"/>
</dbReference>
<name>A0A2N3N7Z8_9PEZI</name>
<reference evidence="14 15" key="1">
    <citation type="journal article" date="2017" name="G3 (Bethesda)">
        <title>First Draft Genome Sequence of the Pathogenic Fungus Lomentospora prolificans (Formerly Scedosporium prolificans).</title>
        <authorList>
            <person name="Luo R."/>
            <person name="Zimin A."/>
            <person name="Workman R."/>
            <person name="Fan Y."/>
            <person name="Pertea G."/>
            <person name="Grossman N."/>
            <person name="Wear M.P."/>
            <person name="Jia B."/>
            <person name="Miller H."/>
            <person name="Casadevall A."/>
            <person name="Timp W."/>
            <person name="Zhang S.X."/>
            <person name="Salzberg S.L."/>
        </authorList>
    </citation>
    <scope>NUCLEOTIDE SEQUENCE [LARGE SCALE GENOMIC DNA]</scope>
    <source>
        <strain evidence="14 15">JHH-5317</strain>
    </source>
</reference>
<accession>A0A2N3N7Z8</accession>
<dbReference type="SUPFAM" id="SSF90123">
    <property type="entry name" value="ABC transporter transmembrane region"/>
    <property type="match status" value="2"/>
</dbReference>
<gene>
    <name evidence="14" type="ORF">jhhlp_004967</name>
</gene>
<feature type="transmembrane region" description="Helical" evidence="11">
    <location>
        <begin position="382"/>
        <end position="402"/>
    </location>
</feature>
<feature type="transmembrane region" description="Helical" evidence="11">
    <location>
        <begin position="523"/>
        <end position="542"/>
    </location>
</feature>
<feature type="domain" description="ABC transmembrane type-1" evidence="13">
    <location>
        <begin position="277"/>
        <end position="550"/>
    </location>
</feature>
<evidence type="ECO:0008006" key="16">
    <source>
        <dbReference type="Google" id="ProtNLM"/>
    </source>
</evidence>
<dbReference type="SMART" id="SM00382">
    <property type="entry name" value="AAA"/>
    <property type="match status" value="2"/>
</dbReference>
<feature type="transmembrane region" description="Helical" evidence="11">
    <location>
        <begin position="309"/>
        <end position="330"/>
    </location>
</feature>
<evidence type="ECO:0000256" key="5">
    <source>
        <dbReference type="ARBA" id="ARBA00022741"/>
    </source>
</evidence>
<evidence type="ECO:0000256" key="11">
    <source>
        <dbReference type="SAM" id="Phobius"/>
    </source>
</evidence>
<feature type="transmembrane region" description="Helical" evidence="11">
    <location>
        <begin position="64"/>
        <end position="88"/>
    </location>
</feature>
<feature type="transmembrane region" description="Helical" evidence="11">
    <location>
        <begin position="408"/>
        <end position="427"/>
    </location>
</feature>
<dbReference type="VEuPathDB" id="FungiDB:jhhlp_004967"/>
<protein>
    <recommendedName>
        <fullName evidence="16">ABC transporter domain-containing protein</fullName>
    </recommendedName>
</protein>
<keyword evidence="9" id="KW-0325">Glycoprotein</keyword>
<feature type="compositionally biased region" description="Polar residues" evidence="10">
    <location>
        <begin position="1327"/>
        <end position="1340"/>
    </location>
</feature>
<keyword evidence="6" id="KW-0067">ATP-binding</keyword>
<dbReference type="Gene3D" id="3.40.50.300">
    <property type="entry name" value="P-loop containing nucleotide triphosphate hydrolases"/>
    <property type="match status" value="2"/>
</dbReference>
<feature type="transmembrane region" description="Helical" evidence="11">
    <location>
        <begin position="100"/>
        <end position="118"/>
    </location>
</feature>
<dbReference type="InterPro" id="IPR027417">
    <property type="entry name" value="P-loop_NTPase"/>
</dbReference>
<dbReference type="STRING" id="41688.A0A2N3N7Z8"/>
<evidence type="ECO:0000256" key="3">
    <source>
        <dbReference type="ARBA" id="ARBA00022475"/>
    </source>
</evidence>
<dbReference type="GO" id="GO:0016887">
    <property type="term" value="F:ATP hydrolysis activity"/>
    <property type="evidence" value="ECO:0007669"/>
    <property type="project" value="InterPro"/>
</dbReference>
<feature type="transmembrane region" description="Helical" evidence="11">
    <location>
        <begin position="864"/>
        <end position="886"/>
    </location>
</feature>
<feature type="transmembrane region" description="Helical" evidence="11">
    <location>
        <begin position="269"/>
        <end position="289"/>
    </location>
</feature>
<dbReference type="InterPro" id="IPR044746">
    <property type="entry name" value="ABCC_6TM_D1"/>
</dbReference>
<feature type="domain" description="ABC transporter" evidence="12">
    <location>
        <begin position="1187"/>
        <end position="1470"/>
    </location>
</feature>
<evidence type="ECO:0000256" key="1">
    <source>
        <dbReference type="ARBA" id="ARBA00004651"/>
    </source>
</evidence>
<keyword evidence="4 11" id="KW-0812">Transmembrane</keyword>
<evidence type="ECO:0000256" key="8">
    <source>
        <dbReference type="ARBA" id="ARBA00023136"/>
    </source>
</evidence>
<dbReference type="PROSITE" id="PS50893">
    <property type="entry name" value="ABC_TRANSPORTER_2"/>
    <property type="match status" value="2"/>
</dbReference>
<evidence type="ECO:0000256" key="6">
    <source>
        <dbReference type="ARBA" id="ARBA00022840"/>
    </source>
</evidence>
<evidence type="ECO:0000259" key="13">
    <source>
        <dbReference type="PROSITE" id="PS50929"/>
    </source>
</evidence>
<dbReference type="PANTHER" id="PTHR24223:SF399">
    <property type="entry name" value="ABC TRANSPORTER ATNG"/>
    <property type="match status" value="1"/>
</dbReference>
<dbReference type="GO" id="GO:0005524">
    <property type="term" value="F:ATP binding"/>
    <property type="evidence" value="ECO:0007669"/>
    <property type="project" value="UniProtKB-KW"/>
</dbReference>
<dbReference type="InterPro" id="IPR011527">
    <property type="entry name" value="ABC1_TM_dom"/>
</dbReference>
<dbReference type="Pfam" id="PF00005">
    <property type="entry name" value="ABC_tran"/>
    <property type="match status" value="2"/>
</dbReference>
<dbReference type="CDD" id="cd18580">
    <property type="entry name" value="ABC_6TM_ABCC_D2"/>
    <property type="match status" value="1"/>
</dbReference>
<dbReference type="Proteomes" id="UP000233524">
    <property type="component" value="Unassembled WGS sequence"/>
</dbReference>
<dbReference type="GO" id="GO:0005886">
    <property type="term" value="C:plasma membrane"/>
    <property type="evidence" value="ECO:0007669"/>
    <property type="project" value="UniProtKB-SubCell"/>
</dbReference>
<evidence type="ECO:0000256" key="2">
    <source>
        <dbReference type="ARBA" id="ARBA00022448"/>
    </source>
</evidence>
<dbReference type="InterPro" id="IPR050173">
    <property type="entry name" value="ABC_transporter_C-like"/>
</dbReference>
<feature type="transmembrane region" description="Helical" evidence="11">
    <location>
        <begin position="485"/>
        <end position="511"/>
    </location>
</feature>
<dbReference type="PROSITE" id="PS00211">
    <property type="entry name" value="ABC_TRANSPORTER_1"/>
    <property type="match status" value="1"/>
</dbReference>
<feature type="transmembrane region" description="Helical" evidence="11">
    <location>
        <begin position="1092"/>
        <end position="1116"/>
    </location>
</feature>
<keyword evidence="15" id="KW-1185">Reference proteome</keyword>